<dbReference type="AlphaFoldDB" id="B4N537"/>
<organism evidence="2">
    <name type="scientific">Drosophila willistoni</name>
    <name type="common">Fruit fly</name>
    <dbReference type="NCBI Taxonomy" id="7260"/>
    <lineage>
        <taxon>Eukaryota</taxon>
        <taxon>Metazoa</taxon>
        <taxon>Ecdysozoa</taxon>
        <taxon>Arthropoda</taxon>
        <taxon>Hexapoda</taxon>
        <taxon>Insecta</taxon>
        <taxon>Pterygota</taxon>
        <taxon>Neoptera</taxon>
        <taxon>Endopterygota</taxon>
        <taxon>Diptera</taxon>
        <taxon>Brachycera</taxon>
        <taxon>Muscomorpha</taxon>
        <taxon>Ephydroidea</taxon>
        <taxon>Drosophilidae</taxon>
        <taxon>Drosophila</taxon>
        <taxon>Sophophora</taxon>
    </lineage>
</organism>
<protein>
    <submittedName>
        <fullName evidence="1">GK20498</fullName>
    </submittedName>
</protein>
<evidence type="ECO:0000313" key="2">
    <source>
        <dbReference type="Proteomes" id="UP000007798"/>
    </source>
</evidence>
<proteinExistence type="predicted"/>
<dbReference type="HOGENOM" id="CLU_088712_0_0_1"/>
<dbReference type="OMA" id="ACCAGCT"/>
<dbReference type="EMBL" id="CH964101">
    <property type="protein sequence ID" value="EDW79476.1"/>
    <property type="molecule type" value="Genomic_DNA"/>
</dbReference>
<keyword evidence="2" id="KW-1185">Reference proteome</keyword>
<dbReference type="InParanoid" id="B4N537"/>
<dbReference type="PANTHER" id="PTHR40552:SF6">
    <property type="entry name" value="FI09606P-RELATED"/>
    <property type="match status" value="1"/>
</dbReference>
<gene>
    <name evidence="1" type="primary">Dwil\GK20498</name>
    <name evidence="1" type="ORF">Dwil_GK20498</name>
</gene>
<dbReference type="PhylomeDB" id="B4N537"/>
<name>B4N537_DROWI</name>
<dbReference type="Proteomes" id="UP000007798">
    <property type="component" value="Unassembled WGS sequence"/>
</dbReference>
<evidence type="ECO:0000313" key="1">
    <source>
        <dbReference type="EMBL" id="EDW79476.1"/>
    </source>
</evidence>
<dbReference type="PANTHER" id="PTHR40552">
    <property type="entry name" value="AT05186P-RELATED"/>
    <property type="match status" value="1"/>
</dbReference>
<sequence length="175" mass="20728">MCHRGRGRLEEDHSRGREVHATIVGIIRQLRQSSPLTAWSESLTWLMPQNCLPIWSRRLPCNIDGQQRQGNQSKWRHYDIEIKDRLWSLWGSLHPRASWFDRMVRGRQMLGCYVIACCAGCTFRRLDDWNSKLLDAIVVNGDKYYRESVQHSERWDHNLQLDDMCMQCTFQDSAF</sequence>
<dbReference type="KEGG" id="dwi:6645700"/>
<dbReference type="STRING" id="7260.B4N537"/>
<dbReference type="eggNOG" id="ENOG502QUZ3">
    <property type="taxonomic scope" value="Eukaryota"/>
</dbReference>
<dbReference type="OrthoDB" id="8062037at2759"/>
<reference evidence="1 2" key="1">
    <citation type="journal article" date="2007" name="Nature">
        <title>Evolution of genes and genomes on the Drosophila phylogeny.</title>
        <authorList>
            <consortium name="Drosophila 12 Genomes Consortium"/>
            <person name="Clark A.G."/>
            <person name="Eisen M.B."/>
            <person name="Smith D.R."/>
            <person name="Bergman C.M."/>
            <person name="Oliver B."/>
            <person name="Markow T.A."/>
            <person name="Kaufman T.C."/>
            <person name="Kellis M."/>
            <person name="Gelbart W."/>
            <person name="Iyer V.N."/>
            <person name="Pollard D.A."/>
            <person name="Sackton T.B."/>
            <person name="Larracuente A.M."/>
            <person name="Singh N.D."/>
            <person name="Abad J.P."/>
            <person name="Abt D.N."/>
            <person name="Adryan B."/>
            <person name="Aguade M."/>
            <person name="Akashi H."/>
            <person name="Anderson W.W."/>
            <person name="Aquadro C.F."/>
            <person name="Ardell D.H."/>
            <person name="Arguello R."/>
            <person name="Artieri C.G."/>
            <person name="Barbash D.A."/>
            <person name="Barker D."/>
            <person name="Barsanti P."/>
            <person name="Batterham P."/>
            <person name="Batzoglou S."/>
            <person name="Begun D."/>
            <person name="Bhutkar A."/>
            <person name="Blanco E."/>
            <person name="Bosak S.A."/>
            <person name="Bradley R.K."/>
            <person name="Brand A.D."/>
            <person name="Brent M.R."/>
            <person name="Brooks A.N."/>
            <person name="Brown R.H."/>
            <person name="Butlin R.K."/>
            <person name="Caggese C."/>
            <person name="Calvi B.R."/>
            <person name="Bernardo de Carvalho A."/>
            <person name="Caspi A."/>
            <person name="Castrezana S."/>
            <person name="Celniker S.E."/>
            <person name="Chang J.L."/>
            <person name="Chapple C."/>
            <person name="Chatterji S."/>
            <person name="Chinwalla A."/>
            <person name="Civetta A."/>
            <person name="Clifton S.W."/>
            <person name="Comeron J.M."/>
            <person name="Costello J.C."/>
            <person name="Coyne J.A."/>
            <person name="Daub J."/>
            <person name="David R.G."/>
            <person name="Delcher A.L."/>
            <person name="Delehaunty K."/>
            <person name="Do C.B."/>
            <person name="Ebling H."/>
            <person name="Edwards K."/>
            <person name="Eickbush T."/>
            <person name="Evans J.D."/>
            <person name="Filipski A."/>
            <person name="Findeiss S."/>
            <person name="Freyhult E."/>
            <person name="Fulton L."/>
            <person name="Fulton R."/>
            <person name="Garcia A.C."/>
            <person name="Gardiner A."/>
            <person name="Garfield D.A."/>
            <person name="Garvin B.E."/>
            <person name="Gibson G."/>
            <person name="Gilbert D."/>
            <person name="Gnerre S."/>
            <person name="Godfrey J."/>
            <person name="Good R."/>
            <person name="Gotea V."/>
            <person name="Gravely B."/>
            <person name="Greenberg A.J."/>
            <person name="Griffiths-Jones S."/>
            <person name="Gross S."/>
            <person name="Guigo R."/>
            <person name="Gustafson E.A."/>
            <person name="Haerty W."/>
            <person name="Hahn M.W."/>
            <person name="Halligan D.L."/>
            <person name="Halpern A.L."/>
            <person name="Halter G.M."/>
            <person name="Han M.V."/>
            <person name="Heger A."/>
            <person name="Hillier L."/>
            <person name="Hinrichs A.S."/>
            <person name="Holmes I."/>
            <person name="Hoskins R.A."/>
            <person name="Hubisz M.J."/>
            <person name="Hultmark D."/>
            <person name="Huntley M.A."/>
            <person name="Jaffe D.B."/>
            <person name="Jagadeeshan S."/>
            <person name="Jeck W.R."/>
            <person name="Johnson J."/>
            <person name="Jones C.D."/>
            <person name="Jordan W.C."/>
            <person name="Karpen G.H."/>
            <person name="Kataoka E."/>
            <person name="Keightley P.D."/>
            <person name="Kheradpour P."/>
            <person name="Kirkness E.F."/>
            <person name="Koerich L.B."/>
            <person name="Kristiansen K."/>
            <person name="Kudrna D."/>
            <person name="Kulathinal R.J."/>
            <person name="Kumar S."/>
            <person name="Kwok R."/>
            <person name="Lander E."/>
            <person name="Langley C.H."/>
            <person name="Lapoint R."/>
            <person name="Lazzaro B.P."/>
            <person name="Lee S.J."/>
            <person name="Levesque L."/>
            <person name="Li R."/>
            <person name="Lin C.F."/>
            <person name="Lin M.F."/>
            <person name="Lindblad-Toh K."/>
            <person name="Llopart A."/>
            <person name="Long M."/>
            <person name="Low L."/>
            <person name="Lozovsky E."/>
            <person name="Lu J."/>
            <person name="Luo M."/>
            <person name="Machado C.A."/>
            <person name="Makalowski W."/>
            <person name="Marzo M."/>
            <person name="Matsuda M."/>
            <person name="Matzkin L."/>
            <person name="McAllister B."/>
            <person name="McBride C.S."/>
            <person name="McKernan B."/>
            <person name="McKernan K."/>
            <person name="Mendez-Lago M."/>
            <person name="Minx P."/>
            <person name="Mollenhauer M.U."/>
            <person name="Montooth K."/>
            <person name="Mount S.M."/>
            <person name="Mu X."/>
            <person name="Myers E."/>
            <person name="Negre B."/>
            <person name="Newfeld S."/>
            <person name="Nielsen R."/>
            <person name="Noor M.A."/>
            <person name="O'Grady P."/>
            <person name="Pachter L."/>
            <person name="Papaceit M."/>
            <person name="Parisi M.J."/>
            <person name="Parisi M."/>
            <person name="Parts L."/>
            <person name="Pedersen J.S."/>
            <person name="Pesole G."/>
            <person name="Phillippy A.M."/>
            <person name="Ponting C.P."/>
            <person name="Pop M."/>
            <person name="Porcelli D."/>
            <person name="Powell J.R."/>
            <person name="Prohaska S."/>
            <person name="Pruitt K."/>
            <person name="Puig M."/>
            <person name="Quesneville H."/>
            <person name="Ram K.R."/>
            <person name="Rand D."/>
            <person name="Rasmussen M.D."/>
            <person name="Reed L.K."/>
            <person name="Reenan R."/>
            <person name="Reily A."/>
            <person name="Remington K.A."/>
            <person name="Rieger T.T."/>
            <person name="Ritchie M.G."/>
            <person name="Robin C."/>
            <person name="Rogers Y.H."/>
            <person name="Rohde C."/>
            <person name="Rozas J."/>
            <person name="Rubenfield M.J."/>
            <person name="Ruiz A."/>
            <person name="Russo S."/>
            <person name="Salzberg S.L."/>
            <person name="Sanchez-Gracia A."/>
            <person name="Saranga D.J."/>
            <person name="Sato H."/>
            <person name="Schaeffer S.W."/>
            <person name="Schatz M.C."/>
            <person name="Schlenke T."/>
            <person name="Schwartz R."/>
            <person name="Segarra C."/>
            <person name="Singh R.S."/>
            <person name="Sirot L."/>
            <person name="Sirota M."/>
            <person name="Sisneros N.B."/>
            <person name="Smith C.D."/>
            <person name="Smith T.F."/>
            <person name="Spieth J."/>
            <person name="Stage D.E."/>
            <person name="Stark A."/>
            <person name="Stephan W."/>
            <person name="Strausberg R.L."/>
            <person name="Strempel S."/>
            <person name="Sturgill D."/>
            <person name="Sutton G."/>
            <person name="Sutton G.G."/>
            <person name="Tao W."/>
            <person name="Teichmann S."/>
            <person name="Tobari Y.N."/>
            <person name="Tomimura Y."/>
            <person name="Tsolas J.M."/>
            <person name="Valente V.L."/>
            <person name="Venter E."/>
            <person name="Venter J.C."/>
            <person name="Vicario S."/>
            <person name="Vieira F.G."/>
            <person name="Vilella A.J."/>
            <person name="Villasante A."/>
            <person name="Walenz B."/>
            <person name="Wang J."/>
            <person name="Wasserman M."/>
            <person name="Watts T."/>
            <person name="Wilson D."/>
            <person name="Wilson R.K."/>
            <person name="Wing R.A."/>
            <person name="Wolfner M.F."/>
            <person name="Wong A."/>
            <person name="Wong G.K."/>
            <person name="Wu C.I."/>
            <person name="Wu G."/>
            <person name="Yamamoto D."/>
            <person name="Yang H.P."/>
            <person name="Yang S.P."/>
            <person name="Yorke J.A."/>
            <person name="Yoshida K."/>
            <person name="Zdobnov E."/>
            <person name="Zhang P."/>
            <person name="Zhang Y."/>
            <person name="Zimin A.V."/>
            <person name="Baldwin J."/>
            <person name="Abdouelleil A."/>
            <person name="Abdulkadir J."/>
            <person name="Abebe A."/>
            <person name="Abera B."/>
            <person name="Abreu J."/>
            <person name="Acer S.C."/>
            <person name="Aftuck L."/>
            <person name="Alexander A."/>
            <person name="An P."/>
            <person name="Anderson E."/>
            <person name="Anderson S."/>
            <person name="Arachi H."/>
            <person name="Azer M."/>
            <person name="Bachantsang P."/>
            <person name="Barry A."/>
            <person name="Bayul T."/>
            <person name="Berlin A."/>
            <person name="Bessette D."/>
            <person name="Bloom T."/>
            <person name="Blye J."/>
            <person name="Boguslavskiy L."/>
            <person name="Bonnet C."/>
            <person name="Boukhgalter B."/>
            <person name="Bourzgui I."/>
            <person name="Brown A."/>
            <person name="Cahill P."/>
            <person name="Channer S."/>
            <person name="Cheshatsang Y."/>
            <person name="Chuda L."/>
            <person name="Citroen M."/>
            <person name="Collymore A."/>
            <person name="Cooke P."/>
            <person name="Costello M."/>
            <person name="D'Aco K."/>
            <person name="Daza R."/>
            <person name="De Haan G."/>
            <person name="DeGray S."/>
            <person name="DeMaso C."/>
            <person name="Dhargay N."/>
            <person name="Dooley K."/>
            <person name="Dooley E."/>
            <person name="Doricent M."/>
            <person name="Dorje P."/>
            <person name="Dorjee K."/>
            <person name="Dupes A."/>
            <person name="Elong R."/>
            <person name="Falk J."/>
            <person name="Farina A."/>
            <person name="Faro S."/>
            <person name="Ferguson D."/>
            <person name="Fisher S."/>
            <person name="Foley C.D."/>
            <person name="Franke A."/>
            <person name="Friedrich D."/>
            <person name="Gadbois L."/>
            <person name="Gearin G."/>
            <person name="Gearin C.R."/>
            <person name="Giannoukos G."/>
            <person name="Goode T."/>
            <person name="Graham J."/>
            <person name="Grandbois E."/>
            <person name="Grewal S."/>
            <person name="Gyaltsen K."/>
            <person name="Hafez N."/>
            <person name="Hagos B."/>
            <person name="Hall J."/>
            <person name="Henson C."/>
            <person name="Hollinger A."/>
            <person name="Honan T."/>
            <person name="Huard M.D."/>
            <person name="Hughes L."/>
            <person name="Hurhula B."/>
            <person name="Husby M.E."/>
            <person name="Kamat A."/>
            <person name="Kanga B."/>
            <person name="Kashin S."/>
            <person name="Khazanovich D."/>
            <person name="Kisner P."/>
            <person name="Lance K."/>
            <person name="Lara M."/>
            <person name="Lee W."/>
            <person name="Lennon N."/>
            <person name="Letendre F."/>
            <person name="LeVine R."/>
            <person name="Lipovsky A."/>
            <person name="Liu X."/>
            <person name="Liu J."/>
            <person name="Liu S."/>
            <person name="Lokyitsang T."/>
            <person name="Lokyitsang Y."/>
            <person name="Lubonja R."/>
            <person name="Lui A."/>
            <person name="MacDonald P."/>
            <person name="Magnisalis V."/>
            <person name="Maru K."/>
            <person name="Matthews C."/>
            <person name="McCusker W."/>
            <person name="McDonough S."/>
            <person name="Mehta T."/>
            <person name="Meldrim J."/>
            <person name="Meneus L."/>
            <person name="Mihai O."/>
            <person name="Mihalev A."/>
            <person name="Mihova T."/>
            <person name="Mittelman R."/>
            <person name="Mlenga V."/>
            <person name="Montmayeur A."/>
            <person name="Mulrain L."/>
            <person name="Navidi A."/>
            <person name="Naylor J."/>
            <person name="Negash T."/>
            <person name="Nguyen T."/>
            <person name="Nguyen N."/>
            <person name="Nicol R."/>
            <person name="Norbu C."/>
            <person name="Norbu N."/>
            <person name="Novod N."/>
            <person name="O'Neill B."/>
            <person name="Osman S."/>
            <person name="Markiewicz E."/>
            <person name="Oyono O.L."/>
            <person name="Patti C."/>
            <person name="Phunkhang P."/>
            <person name="Pierre F."/>
            <person name="Priest M."/>
            <person name="Raghuraman S."/>
            <person name="Rege F."/>
            <person name="Reyes R."/>
            <person name="Rise C."/>
            <person name="Rogov P."/>
            <person name="Ross K."/>
            <person name="Ryan E."/>
            <person name="Settipalli S."/>
            <person name="Shea T."/>
            <person name="Sherpa N."/>
            <person name="Shi L."/>
            <person name="Shih D."/>
            <person name="Sparrow T."/>
            <person name="Spaulding J."/>
            <person name="Stalker J."/>
            <person name="Stange-Thomann N."/>
            <person name="Stavropoulos S."/>
            <person name="Stone C."/>
            <person name="Strader C."/>
            <person name="Tesfaye S."/>
            <person name="Thomson T."/>
            <person name="Thoulutsang Y."/>
            <person name="Thoulutsang D."/>
            <person name="Topham K."/>
            <person name="Topping I."/>
            <person name="Tsamla T."/>
            <person name="Vassiliev H."/>
            <person name="Vo A."/>
            <person name="Wangchuk T."/>
            <person name="Wangdi T."/>
            <person name="Weiand M."/>
            <person name="Wilkinson J."/>
            <person name="Wilson A."/>
            <person name="Yadav S."/>
            <person name="Young G."/>
            <person name="Yu Q."/>
            <person name="Zembek L."/>
            <person name="Zhong D."/>
            <person name="Zimmer A."/>
            <person name="Zwirko Z."/>
            <person name="Jaffe D.B."/>
            <person name="Alvarez P."/>
            <person name="Brockman W."/>
            <person name="Butler J."/>
            <person name="Chin C."/>
            <person name="Gnerre S."/>
            <person name="Grabherr M."/>
            <person name="Kleber M."/>
            <person name="Mauceli E."/>
            <person name="MacCallum I."/>
        </authorList>
    </citation>
    <scope>NUCLEOTIDE SEQUENCE [LARGE SCALE GENOMIC DNA]</scope>
    <source>
        <strain evidence="2">Tucson 14030-0811.24</strain>
    </source>
</reference>
<accession>B4N537</accession>